<name>A0A1F5SIS7_9BACT</name>
<dbReference type="Gene3D" id="2.40.50.140">
    <property type="entry name" value="Nucleic acid-binding proteins"/>
    <property type="match status" value="4"/>
</dbReference>
<evidence type="ECO:0000256" key="2">
    <source>
        <dbReference type="ARBA" id="ARBA00022980"/>
    </source>
</evidence>
<protein>
    <recommendedName>
        <fullName evidence="6">S1 motif domain-containing protein</fullName>
    </recommendedName>
</protein>
<comment type="caution">
    <text evidence="7">The sequence shown here is derived from an EMBL/GenBank/DDBJ whole genome shotgun (WGS) entry which is preliminary data.</text>
</comment>
<accession>A0A1F5SIS7</accession>
<evidence type="ECO:0000256" key="5">
    <source>
        <dbReference type="SAM" id="MobiDB-lite"/>
    </source>
</evidence>
<dbReference type="InterPro" id="IPR003029">
    <property type="entry name" value="S1_domain"/>
</dbReference>
<dbReference type="GO" id="GO:0003735">
    <property type="term" value="F:structural constituent of ribosome"/>
    <property type="evidence" value="ECO:0007669"/>
    <property type="project" value="TreeGrafter"/>
</dbReference>
<dbReference type="SUPFAM" id="SSF50249">
    <property type="entry name" value="Nucleic acid-binding proteins"/>
    <property type="match status" value="4"/>
</dbReference>
<dbReference type="STRING" id="1797995.A2242_04005"/>
<dbReference type="PROSITE" id="PS50126">
    <property type="entry name" value="S1"/>
    <property type="match status" value="4"/>
</dbReference>
<comment type="function">
    <text evidence="4">Binds mRNA; thus facilitating recognition of the initiation point. It is needed to translate mRNA with a short Shine-Dalgarno (SD) purine-rich sequence.</text>
</comment>
<dbReference type="GO" id="GO:0006412">
    <property type="term" value="P:translation"/>
    <property type="evidence" value="ECO:0007669"/>
    <property type="project" value="TreeGrafter"/>
</dbReference>
<keyword evidence="3" id="KW-0687">Ribonucleoprotein</keyword>
<dbReference type="EMBL" id="MFGC01000045">
    <property type="protein sequence ID" value="OGF26542.1"/>
    <property type="molecule type" value="Genomic_DNA"/>
</dbReference>
<dbReference type="InterPro" id="IPR050437">
    <property type="entry name" value="Ribos_protein_bS1-like"/>
</dbReference>
<evidence type="ECO:0000256" key="4">
    <source>
        <dbReference type="ARBA" id="ARBA00025604"/>
    </source>
</evidence>
<feature type="region of interest" description="Disordered" evidence="5">
    <location>
        <begin position="356"/>
        <end position="425"/>
    </location>
</feature>
<evidence type="ECO:0000313" key="7">
    <source>
        <dbReference type="EMBL" id="OGF26542.1"/>
    </source>
</evidence>
<feature type="domain" description="S1 motif" evidence="6">
    <location>
        <begin position="112"/>
        <end position="190"/>
    </location>
</feature>
<feature type="domain" description="S1 motif" evidence="6">
    <location>
        <begin position="27"/>
        <end position="94"/>
    </location>
</feature>
<dbReference type="PRINTS" id="PR00681">
    <property type="entry name" value="RIBOSOMALS1"/>
</dbReference>
<evidence type="ECO:0000313" key="8">
    <source>
        <dbReference type="Proteomes" id="UP000178925"/>
    </source>
</evidence>
<feature type="domain" description="S1 motif" evidence="6">
    <location>
        <begin position="291"/>
        <end position="360"/>
    </location>
</feature>
<dbReference type="SMART" id="SM00316">
    <property type="entry name" value="S1"/>
    <property type="match status" value="4"/>
</dbReference>
<dbReference type="InterPro" id="IPR012340">
    <property type="entry name" value="NA-bd_OB-fold"/>
</dbReference>
<feature type="compositionally biased region" description="Basic and acidic residues" evidence="5">
    <location>
        <begin position="387"/>
        <end position="410"/>
    </location>
</feature>
<feature type="compositionally biased region" description="Basic and acidic residues" evidence="5">
    <location>
        <begin position="365"/>
        <end position="379"/>
    </location>
</feature>
<dbReference type="PANTHER" id="PTHR10724">
    <property type="entry name" value="30S RIBOSOMAL PROTEIN S1"/>
    <property type="match status" value="1"/>
</dbReference>
<reference evidence="7 8" key="1">
    <citation type="journal article" date="2016" name="Nat. Commun.">
        <title>Thousands of microbial genomes shed light on interconnected biogeochemical processes in an aquifer system.</title>
        <authorList>
            <person name="Anantharaman K."/>
            <person name="Brown C.T."/>
            <person name="Hug L.A."/>
            <person name="Sharon I."/>
            <person name="Castelle C.J."/>
            <person name="Probst A.J."/>
            <person name="Thomas B.C."/>
            <person name="Singh A."/>
            <person name="Wilkins M.J."/>
            <person name="Karaoz U."/>
            <person name="Brodie E.L."/>
            <person name="Williams K.H."/>
            <person name="Hubbard S.S."/>
            <person name="Banfield J.F."/>
        </authorList>
    </citation>
    <scope>NUCLEOTIDE SEQUENCE [LARGE SCALE GENOMIC DNA]</scope>
</reference>
<sequence length="425" mass="46582">MPEKNTQTNDEFQALLEQDSFTPPKVGDIVTGTVLSASNAEVKLDIGGIMVGIVRGRELYREAPEYANLKTGDTIEATVIDTENESGELELSFSYAGHQKAWAALSDALENKKIIAVKIKEANKGGLVVIYGQIVGFLPVSQLSPDNYPRVSGGDKSKILEKLKSFVGTDMEAKVMDLNEKEEKFIVSEKMAWSEKQRDVISQYKPGTVVVGTITAVTSFGVFISFGEGLEGLIHISELAWQRIENPADHYKVGDILKAEIINIDGAKIFLSAKKLLKDPWTEVAEHYHLNDKVSGEILKINPFGLFVKLDDDIHALAHVSNLNLKAGQKLEDLFSIGKAYDFYIISMEPREHRMGLGMAPGREASGKAEKAAVAKAEEQSADAVSTDEKPAEPKAEKAKEKKEKSEKVKEKSKKSSAKSAELKA</sequence>
<dbReference type="Proteomes" id="UP000178925">
    <property type="component" value="Unassembled WGS sequence"/>
</dbReference>
<dbReference type="GO" id="GO:0003729">
    <property type="term" value="F:mRNA binding"/>
    <property type="evidence" value="ECO:0007669"/>
    <property type="project" value="TreeGrafter"/>
</dbReference>
<proteinExistence type="inferred from homology"/>
<dbReference type="InterPro" id="IPR035104">
    <property type="entry name" value="Ribosomal_protein_S1-like"/>
</dbReference>
<feature type="domain" description="S1 motif" evidence="6">
    <location>
        <begin position="207"/>
        <end position="274"/>
    </location>
</feature>
<organism evidence="7 8">
    <name type="scientific">Candidatus Falkowbacteria bacterium RIFOXYA2_FULL_47_9</name>
    <dbReference type="NCBI Taxonomy" id="1797995"/>
    <lineage>
        <taxon>Bacteria</taxon>
        <taxon>Candidatus Falkowiibacteriota</taxon>
    </lineage>
</organism>
<dbReference type="PANTHER" id="PTHR10724:SF7">
    <property type="entry name" value="SMALL RIBOSOMAL SUBUNIT PROTEIN BS1C"/>
    <property type="match status" value="1"/>
</dbReference>
<gene>
    <name evidence="7" type="ORF">A2242_04005</name>
</gene>
<evidence type="ECO:0000256" key="1">
    <source>
        <dbReference type="ARBA" id="ARBA00006767"/>
    </source>
</evidence>
<dbReference type="Pfam" id="PF00575">
    <property type="entry name" value="S1"/>
    <property type="match status" value="3"/>
</dbReference>
<evidence type="ECO:0000259" key="6">
    <source>
        <dbReference type="PROSITE" id="PS50126"/>
    </source>
</evidence>
<keyword evidence="2" id="KW-0689">Ribosomal protein</keyword>
<dbReference type="CDD" id="cd00164">
    <property type="entry name" value="S1_like"/>
    <property type="match status" value="1"/>
</dbReference>
<dbReference type="AlphaFoldDB" id="A0A1F5SIS7"/>
<dbReference type="CDD" id="cd04465">
    <property type="entry name" value="S1_RPS1_repeat_ec2_hs2"/>
    <property type="match status" value="1"/>
</dbReference>
<dbReference type="FunFam" id="2.40.50.140:FF:000103">
    <property type="entry name" value="protein RRP5 homolog"/>
    <property type="match status" value="1"/>
</dbReference>
<comment type="similarity">
    <text evidence="1">Belongs to the bacterial ribosomal protein bS1 family.</text>
</comment>
<evidence type="ECO:0000256" key="3">
    <source>
        <dbReference type="ARBA" id="ARBA00023274"/>
    </source>
</evidence>